<dbReference type="EMBL" id="QJKI01000008">
    <property type="protein sequence ID" value="PXX79208.1"/>
    <property type="molecule type" value="Genomic_DNA"/>
</dbReference>
<gene>
    <name evidence="1" type="ORF">DFR34_108100</name>
</gene>
<reference evidence="1 2" key="1">
    <citation type="submission" date="2018-05" db="EMBL/GenBank/DDBJ databases">
        <title>Genomic Encyclopedia of Type Strains, Phase IV (KMG-IV): sequencing the most valuable type-strain genomes for metagenomic binning, comparative biology and taxonomic classification.</title>
        <authorList>
            <person name="Goeker M."/>
        </authorList>
    </citation>
    <scope>NUCLEOTIDE SEQUENCE [LARGE SCALE GENOMIC DNA]</scope>
    <source>
        <strain evidence="1 2">DSM 29661</strain>
    </source>
</reference>
<dbReference type="OrthoDB" id="9926720at2"/>
<comment type="caution">
    <text evidence="1">The sequence shown here is derived from an EMBL/GenBank/DDBJ whole genome shotgun (WGS) entry which is preliminary data.</text>
</comment>
<sequence>MKKKLIFAIIRNRKKPMSFEILRSREYFYPLDEHGNEKNVESLNFRVRYCVRENGSNKILKCFSTLEKAKKFTQEMEDEAKKTNDKKNKKDI</sequence>
<dbReference type="Proteomes" id="UP000247555">
    <property type="component" value="Unassembled WGS sequence"/>
</dbReference>
<name>A0A318KQZ2_9NEIS</name>
<evidence type="ECO:0000313" key="2">
    <source>
        <dbReference type="Proteomes" id="UP000247555"/>
    </source>
</evidence>
<dbReference type="RefSeq" id="WP_146215094.1">
    <property type="nucleotide sequence ID" value="NZ_QJKI01000008.1"/>
</dbReference>
<dbReference type="AlphaFoldDB" id="A0A318KQZ2"/>
<evidence type="ECO:0000313" key="1">
    <source>
        <dbReference type="EMBL" id="PXX79208.1"/>
    </source>
</evidence>
<organism evidence="1 2">
    <name type="scientific">Rivihabitans pingtungensis</name>
    <dbReference type="NCBI Taxonomy" id="1054498"/>
    <lineage>
        <taxon>Bacteria</taxon>
        <taxon>Pseudomonadati</taxon>
        <taxon>Pseudomonadota</taxon>
        <taxon>Betaproteobacteria</taxon>
        <taxon>Neisseriales</taxon>
        <taxon>Aquaspirillaceae</taxon>
        <taxon>Rivihabitans</taxon>
    </lineage>
</organism>
<keyword evidence="2" id="KW-1185">Reference proteome</keyword>
<protein>
    <submittedName>
        <fullName evidence="1">Uncharacterized protein</fullName>
    </submittedName>
</protein>
<proteinExistence type="predicted"/>
<accession>A0A318KQZ2</accession>